<comment type="caution">
    <text evidence="3">The sequence shown here is derived from an EMBL/GenBank/DDBJ whole genome shotgun (WGS) entry which is preliminary data.</text>
</comment>
<protein>
    <submittedName>
        <fullName evidence="3">Energy transducer TonB</fullName>
    </submittedName>
</protein>
<gene>
    <name evidence="3" type="ORF">ACFPT7_01805</name>
</gene>
<sequence length="362" mass="38791">MQFMRRAVPFVFSSIAFCLATAFLHGQATPRSILDKGVAITGLTAANGPGFHIKANYTLYDRGNESESGTLEEWASGPWTWHRVYTEKKQAGSEWSLKHGDAVMTKGAKLNFVMLDARVATPLTNPLYYLVNYGSNADLNNQAGTFGGLTLDCLTVGNAASLAGKVDPDLLYPTMCFDETDSTLRYVKTTYRLTTYANFKPLGNRSVATKMDVNYGGKQDVAAEITTLEPLASGDQAQVAPSGKTVPEPYNHMATDAPLVSTHISECEYPMSAQTNHESGIIMVPVVIHKDGSVKSNGGGFGGPPDLNEAASDCVGGWKYEPFKLDGQPVDVAETLIITYNNGPFKGQPGYASQPPAPGAAK</sequence>
<keyword evidence="1" id="KW-0732">Signal</keyword>
<feature type="domain" description="TonB C-terminal" evidence="2">
    <location>
        <begin position="267"/>
        <end position="341"/>
    </location>
</feature>
<dbReference type="RefSeq" id="WP_263334626.1">
    <property type="nucleotide sequence ID" value="NZ_JAGSYH010000002.1"/>
</dbReference>
<accession>A0ABW1E9M3</accession>
<proteinExistence type="predicted"/>
<feature type="signal peptide" evidence="1">
    <location>
        <begin position="1"/>
        <end position="28"/>
    </location>
</feature>
<name>A0ABW1E9M3_9BACT</name>
<keyword evidence="4" id="KW-1185">Reference proteome</keyword>
<dbReference type="InterPro" id="IPR037682">
    <property type="entry name" value="TonB_C"/>
</dbReference>
<dbReference type="Gene3D" id="3.30.1150.10">
    <property type="match status" value="1"/>
</dbReference>
<evidence type="ECO:0000259" key="2">
    <source>
        <dbReference type="Pfam" id="PF03544"/>
    </source>
</evidence>
<dbReference type="EMBL" id="JBHSPH010000001">
    <property type="protein sequence ID" value="MFC5861022.1"/>
    <property type="molecule type" value="Genomic_DNA"/>
</dbReference>
<reference evidence="4" key="1">
    <citation type="journal article" date="2019" name="Int. J. Syst. Evol. Microbiol.">
        <title>The Global Catalogue of Microorganisms (GCM) 10K type strain sequencing project: providing services to taxonomists for standard genome sequencing and annotation.</title>
        <authorList>
            <consortium name="The Broad Institute Genomics Platform"/>
            <consortium name="The Broad Institute Genome Sequencing Center for Infectious Disease"/>
            <person name="Wu L."/>
            <person name="Ma J."/>
        </authorList>
    </citation>
    <scope>NUCLEOTIDE SEQUENCE [LARGE SCALE GENOMIC DNA]</scope>
    <source>
        <strain evidence="4">JCM 4087</strain>
    </source>
</reference>
<dbReference type="Pfam" id="PF03544">
    <property type="entry name" value="TonB_C"/>
    <property type="match status" value="1"/>
</dbReference>
<feature type="chain" id="PRO_5046871940" evidence="1">
    <location>
        <begin position="29"/>
        <end position="362"/>
    </location>
</feature>
<evidence type="ECO:0000313" key="4">
    <source>
        <dbReference type="Proteomes" id="UP001596091"/>
    </source>
</evidence>
<evidence type="ECO:0000256" key="1">
    <source>
        <dbReference type="SAM" id="SignalP"/>
    </source>
</evidence>
<evidence type="ECO:0000313" key="3">
    <source>
        <dbReference type="EMBL" id="MFC5861022.1"/>
    </source>
</evidence>
<dbReference type="SUPFAM" id="SSF74653">
    <property type="entry name" value="TolA/TonB C-terminal domain"/>
    <property type="match status" value="1"/>
</dbReference>
<organism evidence="3 4">
    <name type="scientific">Acidicapsa dinghuensis</name>
    <dbReference type="NCBI Taxonomy" id="2218256"/>
    <lineage>
        <taxon>Bacteria</taxon>
        <taxon>Pseudomonadati</taxon>
        <taxon>Acidobacteriota</taxon>
        <taxon>Terriglobia</taxon>
        <taxon>Terriglobales</taxon>
        <taxon>Acidobacteriaceae</taxon>
        <taxon>Acidicapsa</taxon>
    </lineage>
</organism>
<dbReference type="Proteomes" id="UP001596091">
    <property type="component" value="Unassembled WGS sequence"/>
</dbReference>